<dbReference type="GO" id="GO:0006207">
    <property type="term" value="P:'de novo' pyrimidine nucleobase biosynthetic process"/>
    <property type="evidence" value="ECO:0007669"/>
    <property type="project" value="InterPro"/>
</dbReference>
<evidence type="ECO:0000256" key="1">
    <source>
        <dbReference type="ARBA" id="ARBA00002565"/>
    </source>
</evidence>
<dbReference type="HAMAP" id="MF_00002">
    <property type="entry name" value="Asp_carb_tr_reg"/>
    <property type="match status" value="1"/>
</dbReference>
<evidence type="ECO:0000256" key="4">
    <source>
        <dbReference type="ARBA" id="ARBA00022723"/>
    </source>
</evidence>
<dbReference type="PANTHER" id="PTHR35805:SF1">
    <property type="entry name" value="ASPARTATE CARBAMOYLTRANSFERASE REGULATORY CHAIN"/>
    <property type="match status" value="1"/>
</dbReference>
<evidence type="ECO:0000256" key="5">
    <source>
        <dbReference type="ARBA" id="ARBA00022833"/>
    </source>
</evidence>
<name>A0A841GS99_9GAMM</name>
<keyword evidence="11" id="KW-1185">Reference proteome</keyword>
<accession>A0A841GS99</accession>
<comment type="similarity">
    <text evidence="2 7">Belongs to the PyrI family.</text>
</comment>
<dbReference type="InterPro" id="IPR002801">
    <property type="entry name" value="Asp_carbamoylTrfase_reg"/>
</dbReference>
<feature type="domain" description="Aspartate carbamoyltransferase regulatory subunit C-terminal" evidence="9">
    <location>
        <begin position="103"/>
        <end position="150"/>
    </location>
</feature>
<evidence type="ECO:0000256" key="7">
    <source>
        <dbReference type="HAMAP-Rule" id="MF_00002"/>
    </source>
</evidence>
<evidence type="ECO:0000256" key="6">
    <source>
        <dbReference type="ARBA" id="ARBA00022975"/>
    </source>
</evidence>
<evidence type="ECO:0000256" key="3">
    <source>
        <dbReference type="ARBA" id="ARBA00021764"/>
    </source>
</evidence>
<comment type="cofactor">
    <cofactor evidence="7">
        <name>Zn(2+)</name>
        <dbReference type="ChEBI" id="CHEBI:29105"/>
    </cofactor>
    <text evidence="7">Binds 1 zinc ion per subunit.</text>
</comment>
<organism evidence="10 11">
    <name type="scientific">Tolumonas osonensis</name>
    <dbReference type="NCBI Taxonomy" id="675874"/>
    <lineage>
        <taxon>Bacteria</taxon>
        <taxon>Pseudomonadati</taxon>
        <taxon>Pseudomonadota</taxon>
        <taxon>Gammaproteobacteria</taxon>
        <taxon>Aeromonadales</taxon>
        <taxon>Aeromonadaceae</taxon>
        <taxon>Tolumonas</taxon>
    </lineage>
</organism>
<feature type="binding site" evidence="7">
    <location>
        <position position="114"/>
    </location>
    <ligand>
        <name>Zn(2+)</name>
        <dbReference type="ChEBI" id="CHEBI:29105"/>
    </ligand>
</feature>
<dbReference type="GO" id="GO:0046872">
    <property type="term" value="F:metal ion binding"/>
    <property type="evidence" value="ECO:0007669"/>
    <property type="project" value="UniProtKB-KW"/>
</dbReference>
<keyword evidence="5 7" id="KW-0862">Zinc</keyword>
<evidence type="ECO:0000256" key="2">
    <source>
        <dbReference type="ARBA" id="ARBA00010498"/>
    </source>
</evidence>
<dbReference type="InterPro" id="IPR036792">
    <property type="entry name" value="Asp_carbatrfase_reg_C_sf"/>
</dbReference>
<dbReference type="PANTHER" id="PTHR35805">
    <property type="entry name" value="ASPARTATE CARBAMOYLTRANSFERASE REGULATORY CHAIN"/>
    <property type="match status" value="1"/>
</dbReference>
<dbReference type="Proteomes" id="UP000585721">
    <property type="component" value="Unassembled WGS sequence"/>
</dbReference>
<proteinExistence type="inferred from homology"/>
<dbReference type="SUPFAM" id="SSF57825">
    <property type="entry name" value="Aspartate carbamoyltransferase, Regulatory-chain, C-terminal domain"/>
    <property type="match status" value="1"/>
</dbReference>
<sequence>MSEKKQLQVEAICNGSVIDHIPAGQGIRILKLFHLLDTRQRITVGLNLPSAALGSKDLIKVENTQLTADQANQLALFAPHATVNIIADFKVVTKHQLQLPETIVGVFACPNSNCISHREPVRSRFGVRSVDDEVRLKCHYCEKSFTKEIVSDAF</sequence>
<dbReference type="Gene3D" id="3.30.70.140">
    <property type="entry name" value="Aspartate carbamoyltransferase regulatory subunit, N-terminal domain"/>
    <property type="match status" value="1"/>
</dbReference>
<dbReference type="InterPro" id="IPR020545">
    <property type="entry name" value="Asp_carbamoyltransf_reg_N"/>
</dbReference>
<evidence type="ECO:0000259" key="8">
    <source>
        <dbReference type="Pfam" id="PF01948"/>
    </source>
</evidence>
<feature type="domain" description="Aspartate carbamoyltransferase regulatory subunit N-terminal" evidence="8">
    <location>
        <begin position="7"/>
        <end position="98"/>
    </location>
</feature>
<dbReference type="InterPro" id="IPR036793">
    <property type="entry name" value="Asp_carbatrfase_reg_N_sf"/>
</dbReference>
<evidence type="ECO:0000259" key="9">
    <source>
        <dbReference type="Pfam" id="PF02748"/>
    </source>
</evidence>
<gene>
    <name evidence="7" type="primary">pyrI</name>
    <name evidence="10" type="ORF">HNR75_002582</name>
</gene>
<feature type="binding site" evidence="7">
    <location>
        <position position="109"/>
    </location>
    <ligand>
        <name>Zn(2+)</name>
        <dbReference type="ChEBI" id="CHEBI:29105"/>
    </ligand>
</feature>
<dbReference type="SUPFAM" id="SSF54893">
    <property type="entry name" value="Aspartate carbamoyltransferase, Regulatory-chain, N-terminal domain"/>
    <property type="match status" value="1"/>
</dbReference>
<keyword evidence="6 7" id="KW-0665">Pyrimidine biosynthesis</keyword>
<dbReference type="RefSeq" id="WP_188027368.1">
    <property type="nucleotide sequence ID" value="NZ_JACHGR010000009.1"/>
</dbReference>
<comment type="function">
    <text evidence="1 7">Involved in allosteric regulation of aspartate carbamoyltransferase.</text>
</comment>
<dbReference type="AlphaFoldDB" id="A0A841GS99"/>
<dbReference type="NCBIfam" id="TIGR00240">
    <property type="entry name" value="ATCase_reg"/>
    <property type="match status" value="1"/>
</dbReference>
<comment type="subunit">
    <text evidence="7">Contains catalytic and regulatory chains.</text>
</comment>
<keyword evidence="4 7" id="KW-0479">Metal-binding</keyword>
<dbReference type="GO" id="GO:0016740">
    <property type="term" value="F:transferase activity"/>
    <property type="evidence" value="ECO:0007669"/>
    <property type="project" value="UniProtKB-KW"/>
</dbReference>
<reference evidence="10 11" key="1">
    <citation type="submission" date="2020-08" db="EMBL/GenBank/DDBJ databases">
        <title>Genomic Encyclopedia of Type Strains, Phase IV (KMG-IV): sequencing the most valuable type-strain genomes for metagenomic binning, comparative biology and taxonomic classification.</title>
        <authorList>
            <person name="Goeker M."/>
        </authorList>
    </citation>
    <scope>NUCLEOTIDE SEQUENCE [LARGE SCALE GENOMIC DNA]</scope>
    <source>
        <strain evidence="10 11">DSM 22975</strain>
    </source>
</reference>
<feature type="binding site" evidence="7">
    <location>
        <position position="138"/>
    </location>
    <ligand>
        <name>Zn(2+)</name>
        <dbReference type="ChEBI" id="CHEBI:29105"/>
    </ligand>
</feature>
<dbReference type="GO" id="GO:0009347">
    <property type="term" value="C:aspartate carbamoyltransferase complex"/>
    <property type="evidence" value="ECO:0007669"/>
    <property type="project" value="InterPro"/>
</dbReference>
<dbReference type="GO" id="GO:0006221">
    <property type="term" value="P:pyrimidine nucleotide biosynthetic process"/>
    <property type="evidence" value="ECO:0007669"/>
    <property type="project" value="UniProtKB-UniRule"/>
</dbReference>
<protein>
    <recommendedName>
        <fullName evidence="3 7">Aspartate carbamoyltransferase regulatory chain</fullName>
    </recommendedName>
</protein>
<evidence type="ECO:0000313" key="10">
    <source>
        <dbReference type="EMBL" id="MBB6056643.1"/>
    </source>
</evidence>
<dbReference type="Gene3D" id="2.30.30.20">
    <property type="entry name" value="Aspartate carbamoyltransferase regulatory subunit, C-terminal domain"/>
    <property type="match status" value="1"/>
</dbReference>
<dbReference type="Pfam" id="PF02748">
    <property type="entry name" value="PyrI_C"/>
    <property type="match status" value="1"/>
</dbReference>
<evidence type="ECO:0000313" key="11">
    <source>
        <dbReference type="Proteomes" id="UP000585721"/>
    </source>
</evidence>
<dbReference type="Pfam" id="PF01948">
    <property type="entry name" value="PyrI"/>
    <property type="match status" value="1"/>
</dbReference>
<keyword evidence="10" id="KW-0808">Transferase</keyword>
<dbReference type="InterPro" id="IPR020542">
    <property type="entry name" value="Asp_carbamoyltrfase_reg_C"/>
</dbReference>
<dbReference type="EMBL" id="JACHGR010000009">
    <property type="protein sequence ID" value="MBB6056643.1"/>
    <property type="molecule type" value="Genomic_DNA"/>
</dbReference>
<feature type="binding site" evidence="7">
    <location>
        <position position="141"/>
    </location>
    <ligand>
        <name>Zn(2+)</name>
        <dbReference type="ChEBI" id="CHEBI:29105"/>
    </ligand>
</feature>
<comment type="caution">
    <text evidence="10">The sequence shown here is derived from an EMBL/GenBank/DDBJ whole genome shotgun (WGS) entry which is preliminary data.</text>
</comment>